<comment type="caution">
    <text evidence="6">The sequence shown here is derived from an EMBL/GenBank/DDBJ whole genome shotgun (WGS) entry which is preliminary data.</text>
</comment>
<dbReference type="NCBIfam" id="TIGR01543">
    <property type="entry name" value="proheadase_HK97"/>
    <property type="match status" value="1"/>
</dbReference>
<feature type="region of interest" description="Disordered" evidence="4">
    <location>
        <begin position="141"/>
        <end position="163"/>
    </location>
</feature>
<protein>
    <submittedName>
        <fullName evidence="6">HK97 family phage prohead protease</fullName>
    </submittedName>
</protein>
<keyword evidence="1" id="KW-1188">Viral release from host cell</keyword>
<dbReference type="InterPro" id="IPR054613">
    <property type="entry name" value="Peptidase_S78_dom"/>
</dbReference>
<evidence type="ECO:0000256" key="1">
    <source>
        <dbReference type="ARBA" id="ARBA00022612"/>
    </source>
</evidence>
<dbReference type="RefSeq" id="WP_164534941.1">
    <property type="nucleotide sequence ID" value="NZ_JAALFG010000003.1"/>
</dbReference>
<dbReference type="GO" id="GO:0008233">
    <property type="term" value="F:peptidase activity"/>
    <property type="evidence" value="ECO:0007669"/>
    <property type="project" value="UniProtKB-KW"/>
</dbReference>
<dbReference type="InterPro" id="IPR006433">
    <property type="entry name" value="Prohead_protease"/>
</dbReference>
<evidence type="ECO:0000313" key="7">
    <source>
        <dbReference type="Proteomes" id="UP000474802"/>
    </source>
</evidence>
<dbReference type="EMBL" id="JAALFG010000003">
    <property type="protein sequence ID" value="NGP18687.1"/>
    <property type="molecule type" value="Genomic_DNA"/>
</dbReference>
<reference evidence="6 7" key="1">
    <citation type="submission" date="2020-02" db="EMBL/GenBank/DDBJ databases">
        <authorList>
            <person name="Khan S.A."/>
            <person name="Jeon C.O."/>
            <person name="Chun B.H."/>
        </authorList>
    </citation>
    <scope>NUCLEOTIDE SEQUENCE [LARGE SCALE GENOMIC DNA]</scope>
    <source>
        <strain evidence="6 7">H239</strain>
    </source>
</reference>
<dbReference type="GO" id="GO:0006508">
    <property type="term" value="P:proteolysis"/>
    <property type="evidence" value="ECO:0007669"/>
    <property type="project" value="UniProtKB-KW"/>
</dbReference>
<dbReference type="Proteomes" id="UP000474802">
    <property type="component" value="Unassembled WGS sequence"/>
</dbReference>
<keyword evidence="7" id="KW-1185">Reference proteome</keyword>
<proteinExistence type="predicted"/>
<evidence type="ECO:0000259" key="5">
    <source>
        <dbReference type="Pfam" id="PF04586"/>
    </source>
</evidence>
<dbReference type="SUPFAM" id="SSF50789">
    <property type="entry name" value="Herpes virus serine proteinase, assemblin"/>
    <property type="match status" value="1"/>
</dbReference>
<feature type="compositionally biased region" description="Basic and acidic residues" evidence="4">
    <location>
        <begin position="151"/>
        <end position="163"/>
    </location>
</feature>
<organism evidence="6 7">
    <name type="scientific">Devosia aurantiaca</name>
    <dbReference type="NCBI Taxonomy" id="2714858"/>
    <lineage>
        <taxon>Bacteria</taxon>
        <taxon>Pseudomonadati</taxon>
        <taxon>Pseudomonadota</taxon>
        <taxon>Alphaproteobacteria</taxon>
        <taxon>Hyphomicrobiales</taxon>
        <taxon>Devosiaceae</taxon>
        <taxon>Devosia</taxon>
    </lineage>
</organism>
<name>A0A6M1SGU4_9HYPH</name>
<keyword evidence="2 6" id="KW-0645">Protease</keyword>
<dbReference type="Pfam" id="PF04586">
    <property type="entry name" value="Peptidase_S78"/>
    <property type="match status" value="1"/>
</dbReference>
<feature type="domain" description="Prohead serine protease" evidence="5">
    <location>
        <begin position="11"/>
        <end position="142"/>
    </location>
</feature>
<sequence>MGAIPIDGDGRFSGYASVFNRLDGGGDVVLPGAFSKSLSRKRGRIRLLFQHDPKEPVGIWESLGEDSHGLFVSGQLTGGVPRAEALRRLIEARALDGLSIGFRTVKASREPGTGHRLLHEIDLYEVSIVTFPMMEDARIAAPSRPARRLPPPHDKSATDRGNR</sequence>
<dbReference type="AlphaFoldDB" id="A0A6M1SGU4"/>
<accession>A0A6M1SGU4</accession>
<evidence type="ECO:0000256" key="4">
    <source>
        <dbReference type="SAM" id="MobiDB-lite"/>
    </source>
</evidence>
<gene>
    <name evidence="6" type="ORF">G5575_14410</name>
</gene>
<reference evidence="6 7" key="2">
    <citation type="submission" date="2020-03" db="EMBL/GenBank/DDBJ databases">
        <title>Devosia chinhatensis sp. nov., isolated from a hexachlorocyclohexane (HCH) dump site in India.</title>
        <authorList>
            <person name="Kumar M."/>
            <person name="Lal R."/>
        </authorList>
    </citation>
    <scope>NUCLEOTIDE SEQUENCE [LARGE SCALE GENOMIC DNA]</scope>
    <source>
        <strain evidence="6 7">H239</strain>
    </source>
</reference>
<evidence type="ECO:0000313" key="6">
    <source>
        <dbReference type="EMBL" id="NGP18687.1"/>
    </source>
</evidence>
<evidence type="ECO:0000256" key="2">
    <source>
        <dbReference type="ARBA" id="ARBA00022670"/>
    </source>
</evidence>
<evidence type="ECO:0000256" key="3">
    <source>
        <dbReference type="ARBA" id="ARBA00022801"/>
    </source>
</evidence>
<keyword evidence="3" id="KW-0378">Hydrolase</keyword>